<reference evidence="3" key="1">
    <citation type="journal article" date="2024" name="Int. J. Syst. Evol. Microbiol.">
        <title>Methylomarinovum tepidoasis sp. nov., a moderately thermophilic methanotroph of the family Methylothermaceae isolated from a deep-sea hydrothermal field.</title>
        <authorList>
            <person name="Hirayama H."/>
            <person name="Takaki Y."/>
            <person name="Abe M."/>
            <person name="Miyazaki M."/>
            <person name="Uematsu K."/>
            <person name="Matsui Y."/>
            <person name="Takai K."/>
        </authorList>
    </citation>
    <scope>NUCLEOTIDE SEQUENCE [LARGE SCALE GENOMIC DNA]</scope>
    <source>
        <strain evidence="3">IN45</strain>
    </source>
</reference>
<keyword evidence="1" id="KW-0812">Transmembrane</keyword>
<feature type="transmembrane region" description="Helical" evidence="1">
    <location>
        <begin position="18"/>
        <end position="40"/>
    </location>
</feature>
<protein>
    <submittedName>
        <fullName evidence="2">General secretion pathway protein M</fullName>
    </submittedName>
</protein>
<dbReference type="KEGG" id="meiy:MIN45_P1672"/>
<dbReference type="RefSeq" id="WP_286291600.1">
    <property type="nucleotide sequence ID" value="NZ_AP024718.1"/>
</dbReference>
<dbReference type="InterPro" id="IPR034756">
    <property type="entry name" value="T2SSM_b"/>
</dbReference>
<dbReference type="NCBIfam" id="NF040576">
    <property type="entry name" value="T2SS_GspM_XpsM"/>
    <property type="match status" value="1"/>
</dbReference>
<evidence type="ECO:0000313" key="2">
    <source>
        <dbReference type="EMBL" id="BCX89300.1"/>
    </source>
</evidence>
<keyword evidence="3" id="KW-1185">Reference proteome</keyword>
<name>A0AAU9BZV4_9GAMM</name>
<keyword evidence="1" id="KW-0472">Membrane</keyword>
<dbReference type="EMBL" id="AP024718">
    <property type="protein sequence ID" value="BCX89300.1"/>
    <property type="molecule type" value="Genomic_DNA"/>
</dbReference>
<accession>A0AAU9BZV4</accession>
<dbReference type="InterPro" id="IPR014717">
    <property type="entry name" value="Transl_elong_EF1B/ribsomal_bS6"/>
</dbReference>
<proteinExistence type="predicted"/>
<gene>
    <name evidence="2" type="ORF">MIN45_P1672</name>
</gene>
<evidence type="ECO:0000256" key="1">
    <source>
        <dbReference type="SAM" id="Phobius"/>
    </source>
</evidence>
<dbReference type="Proteomes" id="UP001321450">
    <property type="component" value="Chromosome"/>
</dbReference>
<organism evidence="2 3">
    <name type="scientific">Methylomarinovum tepidoasis</name>
    <dbReference type="NCBI Taxonomy" id="2840183"/>
    <lineage>
        <taxon>Bacteria</taxon>
        <taxon>Pseudomonadati</taxon>
        <taxon>Pseudomonadota</taxon>
        <taxon>Gammaproteobacteria</taxon>
        <taxon>Methylococcales</taxon>
        <taxon>Methylothermaceae</taxon>
        <taxon>Methylomarinovum</taxon>
    </lineage>
</organism>
<dbReference type="Pfam" id="PF10741">
    <property type="entry name" value="T2SSM_b"/>
    <property type="match status" value="1"/>
</dbReference>
<dbReference type="Gene3D" id="3.30.70.60">
    <property type="match status" value="1"/>
</dbReference>
<evidence type="ECO:0000313" key="3">
    <source>
        <dbReference type="Proteomes" id="UP001321450"/>
    </source>
</evidence>
<dbReference type="AlphaFoldDB" id="A0AAU9BZV4"/>
<sequence length="201" mass="22728">MAPIKRLNPNLNETGQRILAVLLLLLPLVLLYGLAIAPYLKILADNRERIEDLRFQLQRLQRTAAKAPLWEGRLQALQQDPAARRHYLQGATPALASAELQKRLGEIVRAAGGELTSTQVLGTKEEDGFTQISVRARFTASSRQLQEILQEIEANPPYLLIERLTVRPVRGRRDPKTRQFIPLDKLNVDLTVYGYMKTEPS</sequence>
<keyword evidence="1" id="KW-1133">Transmembrane helix</keyword>